<dbReference type="InterPro" id="IPR015915">
    <property type="entry name" value="Kelch-typ_b-propeller"/>
</dbReference>
<dbReference type="PANTHER" id="PTHR31672:SF13">
    <property type="entry name" value="F-BOX PROTEIN CPR30-LIKE"/>
    <property type="match status" value="1"/>
</dbReference>
<sequence length="283" mass="32090">MAFGNPATRKFMKVPISDLREHCGRSEFGVVGFGYDPVDDDHKFLRMIHYYGRDGHLLNSQVKVYSLKSNTWKRVGDFPFKGVHRGIGVLVGSSLHWMMGIQLPDFSTSCLALAFDLVTEKYRRIPFPDKKIAQDKNFFTTMTELGGWLCELTKYRAGDTDWVDHVDIWVMKQYGVKESWVKLFSVVPSDMTGVFNDAMPLAYLKNTHQVLVDLDGGKIMLFDLEMNKAKSARKISDCPQCFNTSISVGSLVGFGGRDGDNDRKMAEENGDKEEKQEQSGEKR</sequence>
<dbReference type="Proteomes" id="UP000237000">
    <property type="component" value="Unassembled WGS sequence"/>
</dbReference>
<dbReference type="InParanoid" id="A0A2P5CCK1"/>
<evidence type="ECO:0000259" key="2">
    <source>
        <dbReference type="Pfam" id="PF07734"/>
    </source>
</evidence>
<dbReference type="InterPro" id="IPR006527">
    <property type="entry name" value="F-box-assoc_dom_typ1"/>
</dbReference>
<dbReference type="OrthoDB" id="591557at2759"/>
<organism evidence="3 4">
    <name type="scientific">Trema orientale</name>
    <name type="common">Charcoal tree</name>
    <name type="synonym">Celtis orientalis</name>
    <dbReference type="NCBI Taxonomy" id="63057"/>
    <lineage>
        <taxon>Eukaryota</taxon>
        <taxon>Viridiplantae</taxon>
        <taxon>Streptophyta</taxon>
        <taxon>Embryophyta</taxon>
        <taxon>Tracheophyta</taxon>
        <taxon>Spermatophyta</taxon>
        <taxon>Magnoliopsida</taxon>
        <taxon>eudicotyledons</taxon>
        <taxon>Gunneridae</taxon>
        <taxon>Pentapetalae</taxon>
        <taxon>rosids</taxon>
        <taxon>fabids</taxon>
        <taxon>Rosales</taxon>
        <taxon>Cannabaceae</taxon>
        <taxon>Trema</taxon>
    </lineage>
</organism>
<proteinExistence type="predicted"/>
<accession>A0A2P5CCK1</accession>
<feature type="compositionally biased region" description="Basic and acidic residues" evidence="1">
    <location>
        <begin position="257"/>
        <end position="283"/>
    </location>
</feature>
<dbReference type="NCBIfam" id="TIGR01640">
    <property type="entry name" value="F_box_assoc_1"/>
    <property type="match status" value="1"/>
</dbReference>
<feature type="domain" description="F-box associated beta-propeller type 1" evidence="2">
    <location>
        <begin position="5"/>
        <end position="229"/>
    </location>
</feature>
<dbReference type="Pfam" id="PF07734">
    <property type="entry name" value="FBA_1"/>
    <property type="match status" value="1"/>
</dbReference>
<dbReference type="EMBL" id="JXTC01000382">
    <property type="protein sequence ID" value="PON58758.1"/>
    <property type="molecule type" value="Genomic_DNA"/>
</dbReference>
<dbReference type="InterPro" id="IPR050796">
    <property type="entry name" value="SCF_F-box_component"/>
</dbReference>
<evidence type="ECO:0000313" key="3">
    <source>
        <dbReference type="EMBL" id="PON58758.1"/>
    </source>
</evidence>
<dbReference type="SUPFAM" id="SSF117281">
    <property type="entry name" value="Kelch motif"/>
    <property type="match status" value="1"/>
</dbReference>
<evidence type="ECO:0000256" key="1">
    <source>
        <dbReference type="SAM" id="MobiDB-lite"/>
    </source>
</evidence>
<dbReference type="AlphaFoldDB" id="A0A2P5CCK1"/>
<comment type="caution">
    <text evidence="3">The sequence shown here is derived from an EMBL/GenBank/DDBJ whole genome shotgun (WGS) entry which is preliminary data.</text>
</comment>
<dbReference type="STRING" id="63057.A0A2P5CCK1"/>
<reference evidence="4" key="1">
    <citation type="submission" date="2016-06" db="EMBL/GenBank/DDBJ databases">
        <title>Parallel loss of symbiosis genes in relatives of nitrogen-fixing non-legume Parasponia.</title>
        <authorList>
            <person name="Van Velzen R."/>
            <person name="Holmer R."/>
            <person name="Bu F."/>
            <person name="Rutten L."/>
            <person name="Van Zeijl A."/>
            <person name="Liu W."/>
            <person name="Santuari L."/>
            <person name="Cao Q."/>
            <person name="Sharma T."/>
            <person name="Shen D."/>
            <person name="Roswanjaya Y."/>
            <person name="Wardhani T."/>
            <person name="Kalhor M.S."/>
            <person name="Jansen J."/>
            <person name="Van den Hoogen J."/>
            <person name="Gungor B."/>
            <person name="Hartog M."/>
            <person name="Hontelez J."/>
            <person name="Verver J."/>
            <person name="Yang W.-C."/>
            <person name="Schijlen E."/>
            <person name="Repin R."/>
            <person name="Schilthuizen M."/>
            <person name="Schranz E."/>
            <person name="Heidstra R."/>
            <person name="Miyata K."/>
            <person name="Fedorova E."/>
            <person name="Kohlen W."/>
            <person name="Bisseling T."/>
            <person name="Smit S."/>
            <person name="Geurts R."/>
        </authorList>
    </citation>
    <scope>NUCLEOTIDE SEQUENCE [LARGE SCALE GENOMIC DNA]</scope>
    <source>
        <strain evidence="4">cv. RG33-2</strain>
    </source>
</reference>
<dbReference type="InterPro" id="IPR017451">
    <property type="entry name" value="F-box-assoc_interact_dom"/>
</dbReference>
<keyword evidence="4" id="KW-1185">Reference proteome</keyword>
<protein>
    <submittedName>
        <fullName evidence="3">Kelch-type beta propeller</fullName>
    </submittedName>
</protein>
<dbReference type="PANTHER" id="PTHR31672">
    <property type="entry name" value="BNACNNG10540D PROTEIN"/>
    <property type="match status" value="1"/>
</dbReference>
<feature type="region of interest" description="Disordered" evidence="1">
    <location>
        <begin position="253"/>
        <end position="283"/>
    </location>
</feature>
<gene>
    <name evidence="3" type="ORF">TorRG33x02_290130</name>
</gene>
<evidence type="ECO:0000313" key="4">
    <source>
        <dbReference type="Proteomes" id="UP000237000"/>
    </source>
</evidence>
<name>A0A2P5CCK1_TREOI</name>